<feature type="disulfide bond" evidence="2">
    <location>
        <begin position="22"/>
        <end position="32"/>
    </location>
</feature>
<dbReference type="Gene3D" id="2.60.120.200">
    <property type="match status" value="1"/>
</dbReference>
<feature type="chain" id="PRO_5041016797" description="Alpha-L-arabinofuranosidase" evidence="3">
    <location>
        <begin position="20"/>
        <end position="329"/>
    </location>
</feature>
<comment type="subcellular location">
    <subcellularLocation>
        <location evidence="3">Secreted</location>
    </subcellularLocation>
</comment>
<dbReference type="Proteomes" id="UP001152607">
    <property type="component" value="Unassembled WGS sequence"/>
</dbReference>
<evidence type="ECO:0000256" key="2">
    <source>
        <dbReference type="PIRSR" id="PIRSR638964-3"/>
    </source>
</evidence>
<protein>
    <recommendedName>
        <fullName evidence="3">Alpha-L-arabinofuranosidase</fullName>
        <ecNumber evidence="3">3.2.1.55</ecNumber>
    </recommendedName>
</protein>
<dbReference type="GO" id="GO:0046373">
    <property type="term" value="P:L-arabinose metabolic process"/>
    <property type="evidence" value="ECO:0007669"/>
    <property type="project" value="UniProtKB-UniRule"/>
</dbReference>
<feature type="domain" description="Alpha-L-arabinofuranosidase B catalytic" evidence="4">
    <location>
        <begin position="21"/>
        <end position="328"/>
    </location>
</feature>
<evidence type="ECO:0000256" key="1">
    <source>
        <dbReference type="PIRSR" id="PIRSR638964-1"/>
    </source>
</evidence>
<sequence>MSSTRDRILTLVLLTLVSAGPCDIYGSGNTPCVAAHSTTRALYDSYKGNLYQVQRASDSKTQDVAPLKPGGVADAGSQDKFCEGTSCVISIIYDQSGQGNDLRAAPSGGATGNQTGPDRLADATAAPVKVDGQKAYGVFISQGVGYRQDVTKGVVTGDKEEGMYFVVDGTHSNGQCCFDYGNAEVSNNDTGKGSMEALYFGNAPSGKTSGSGPWIAADLEDGVWASIDQPSPSMNSRFVFGALKGSAEKYSLRGADATGGMMQTHYSGTRPDGYVGHMNLTGAIILGIGGDNSNWGVGTFYEGVMVAGSPSDDTENSVQANIVAAKYST</sequence>
<evidence type="ECO:0000313" key="6">
    <source>
        <dbReference type="Proteomes" id="UP001152607"/>
    </source>
</evidence>
<feature type="disulfide bond" evidence="2">
    <location>
        <begin position="82"/>
        <end position="87"/>
    </location>
</feature>
<comment type="catalytic activity">
    <reaction evidence="3">
        <text>Hydrolysis of terminal non-reducing alpha-L-arabinofuranoside residues in alpha-L-arabinosides.</text>
        <dbReference type="EC" id="3.2.1.55"/>
    </reaction>
</comment>
<dbReference type="SUPFAM" id="SSF49899">
    <property type="entry name" value="Concanavalin A-like lectins/glucanases"/>
    <property type="match status" value="1"/>
</dbReference>
<feature type="active site" description="Proton donor" evidence="1">
    <location>
        <position position="291"/>
    </location>
</feature>
<reference evidence="5" key="1">
    <citation type="submission" date="2023-01" db="EMBL/GenBank/DDBJ databases">
        <authorList>
            <person name="Van Ghelder C."/>
            <person name="Rancurel C."/>
        </authorList>
    </citation>
    <scope>NUCLEOTIDE SEQUENCE</scope>
    <source>
        <strain evidence="5">CNCM I-4278</strain>
    </source>
</reference>
<dbReference type="InterPro" id="IPR015289">
    <property type="entry name" value="A-L-arabinofuranosidase_B_cat"/>
</dbReference>
<evidence type="ECO:0000259" key="4">
    <source>
        <dbReference type="Pfam" id="PF09206"/>
    </source>
</evidence>
<feature type="signal peptide" evidence="3">
    <location>
        <begin position="1"/>
        <end position="19"/>
    </location>
</feature>
<comment type="similarity">
    <text evidence="3">Belongs to the glycosyl hydrolase 54 family.</text>
</comment>
<keyword evidence="3" id="KW-0732">Signal</keyword>
<proteinExistence type="inferred from homology"/>
<dbReference type="EMBL" id="CAOQHR010000009">
    <property type="protein sequence ID" value="CAI6339123.1"/>
    <property type="molecule type" value="Genomic_DNA"/>
</dbReference>
<organism evidence="5 6">
    <name type="scientific">Periconia digitata</name>
    <dbReference type="NCBI Taxonomy" id="1303443"/>
    <lineage>
        <taxon>Eukaryota</taxon>
        <taxon>Fungi</taxon>
        <taxon>Dikarya</taxon>
        <taxon>Ascomycota</taxon>
        <taxon>Pezizomycotina</taxon>
        <taxon>Dothideomycetes</taxon>
        <taxon>Pleosporomycetidae</taxon>
        <taxon>Pleosporales</taxon>
        <taxon>Massarineae</taxon>
        <taxon>Periconiaceae</taxon>
        <taxon>Periconia</taxon>
    </lineage>
</organism>
<comment type="pathway">
    <text evidence="3">Glycan metabolism; L-arabinan degradation.</text>
</comment>
<dbReference type="GO" id="GO:0031222">
    <property type="term" value="P:arabinan catabolic process"/>
    <property type="evidence" value="ECO:0007669"/>
    <property type="project" value="UniProtKB-UniRule"/>
</dbReference>
<keyword evidence="3" id="KW-0624">Polysaccharide degradation</keyword>
<feature type="active site" description="Nucleophile" evidence="1">
    <location>
        <position position="220"/>
    </location>
</feature>
<evidence type="ECO:0000256" key="3">
    <source>
        <dbReference type="RuleBase" id="RU367111"/>
    </source>
</evidence>
<feature type="disulfide bond" evidence="2">
    <location>
        <begin position="176"/>
        <end position="177"/>
    </location>
</feature>
<gene>
    <name evidence="5" type="ORF">PDIGIT_LOCUS12270</name>
</gene>
<dbReference type="GO" id="GO:0005576">
    <property type="term" value="C:extracellular region"/>
    <property type="evidence" value="ECO:0007669"/>
    <property type="project" value="UniProtKB-SubCell"/>
</dbReference>
<dbReference type="EC" id="3.2.1.55" evidence="3"/>
<dbReference type="OrthoDB" id="157622at2759"/>
<keyword evidence="3" id="KW-0964">Secreted</keyword>
<dbReference type="Pfam" id="PF09206">
    <property type="entry name" value="ArabFuran-catal"/>
    <property type="match status" value="1"/>
</dbReference>
<evidence type="ECO:0000313" key="5">
    <source>
        <dbReference type="EMBL" id="CAI6339123.1"/>
    </source>
</evidence>
<keyword evidence="3" id="KW-0119">Carbohydrate metabolism</keyword>
<dbReference type="PANTHER" id="PTHR39447:SF2">
    <property type="entry name" value="ALPHA-L-ARABINOFURANOSIDASE B"/>
    <property type="match status" value="1"/>
</dbReference>
<dbReference type="GO" id="GO:0045490">
    <property type="term" value="P:pectin catabolic process"/>
    <property type="evidence" value="ECO:0007669"/>
    <property type="project" value="TreeGrafter"/>
</dbReference>
<keyword evidence="2" id="KW-1015">Disulfide bond</keyword>
<comment type="caution">
    <text evidence="5">The sequence shown here is derived from an EMBL/GenBank/DDBJ whole genome shotgun (WGS) entry which is preliminary data.</text>
</comment>
<keyword evidence="6" id="KW-1185">Reference proteome</keyword>
<keyword evidence="3" id="KW-0378">Hydrolase</keyword>
<dbReference type="InterPro" id="IPR013320">
    <property type="entry name" value="ConA-like_dom_sf"/>
</dbReference>
<dbReference type="GO" id="GO:0045493">
    <property type="term" value="P:xylan catabolic process"/>
    <property type="evidence" value="ECO:0007669"/>
    <property type="project" value="UniProtKB-KW"/>
</dbReference>
<dbReference type="AlphaFoldDB" id="A0A9W4XPQ6"/>
<dbReference type="InterPro" id="IPR038964">
    <property type="entry name" value="ABFB"/>
</dbReference>
<keyword evidence="3" id="KW-0858">Xylan degradation</keyword>
<dbReference type="GO" id="GO:0046556">
    <property type="term" value="F:alpha-L-arabinofuranosidase activity"/>
    <property type="evidence" value="ECO:0007669"/>
    <property type="project" value="UniProtKB-UniRule"/>
</dbReference>
<accession>A0A9W4XPQ6</accession>
<keyword evidence="3" id="KW-0326">Glycosidase</keyword>
<dbReference type="PANTHER" id="PTHR39447">
    <property type="entry name" value="ALPHA-L-ARABINOFURANOSIDASE B"/>
    <property type="match status" value="1"/>
</dbReference>
<name>A0A9W4XPQ6_9PLEO</name>